<name>A0A3Q0FK11_VIGRR</name>
<accession>A0A3Q0FK11</accession>
<dbReference type="GeneID" id="106774665"/>
<feature type="region of interest" description="Disordered" evidence="2">
    <location>
        <begin position="377"/>
        <end position="411"/>
    </location>
</feature>
<organism evidence="5 6">
    <name type="scientific">Vigna radiata var. radiata</name>
    <name type="common">Mung bean</name>
    <name type="synonym">Phaseolus aureus</name>
    <dbReference type="NCBI Taxonomy" id="3916"/>
    <lineage>
        <taxon>Eukaryota</taxon>
        <taxon>Viridiplantae</taxon>
        <taxon>Streptophyta</taxon>
        <taxon>Embryophyta</taxon>
        <taxon>Tracheophyta</taxon>
        <taxon>Spermatophyta</taxon>
        <taxon>Magnoliopsida</taxon>
        <taxon>eudicotyledons</taxon>
        <taxon>Gunneridae</taxon>
        <taxon>Pentapetalae</taxon>
        <taxon>rosids</taxon>
        <taxon>fabids</taxon>
        <taxon>Fabales</taxon>
        <taxon>Fabaceae</taxon>
        <taxon>Papilionoideae</taxon>
        <taxon>50 kb inversion clade</taxon>
        <taxon>NPAAA clade</taxon>
        <taxon>indigoferoid/millettioid clade</taxon>
        <taxon>Phaseoleae</taxon>
        <taxon>Vigna</taxon>
    </lineage>
</organism>
<evidence type="ECO:0000313" key="5">
    <source>
        <dbReference type="Proteomes" id="UP000087766"/>
    </source>
</evidence>
<protein>
    <submittedName>
        <fullName evidence="6">Uncharacterized protein LOC106774665</fullName>
    </submittedName>
</protein>
<evidence type="ECO:0000256" key="3">
    <source>
        <dbReference type="SAM" id="Phobius"/>
    </source>
</evidence>
<evidence type="ECO:0000259" key="4">
    <source>
        <dbReference type="Pfam" id="PF10536"/>
    </source>
</evidence>
<reference evidence="6" key="2">
    <citation type="submission" date="2025-08" db="UniProtKB">
        <authorList>
            <consortium name="RefSeq"/>
        </authorList>
    </citation>
    <scope>IDENTIFICATION</scope>
    <source>
        <tissue evidence="6">Leaf</tissue>
    </source>
</reference>
<keyword evidence="3" id="KW-0472">Membrane</keyword>
<keyword evidence="5" id="KW-1185">Reference proteome</keyword>
<sequence length="561" mass="63862">MEGSKCNWRLRTWMESSYIVEMNALLRDSHCRRISTTPFKWCLDMVRPLDISRPLLKEMLSRWVGMNKSFIVRQQMVPFNVVDVLMSLGLGLGGLDVPYDESVCGLVGEMFNSKTTTLKDLINMFKVIVDNDDTEVDVVCRLYLLVCFVVFYFPRKSKFVSNMPCIVLDDLDSLDHYDWTSAVHKYIVRSLNKCSTKILKGRIVDSVSISGNVAVLQLWAFERLKLHARASDVSFPRVLQWSCFKLRSKKIQLLFQTKDIYWDWYLCEADRRNPLIRAAFHLDERARAEGPIPKGGSGEGDADNWKNVVIEKLNKNNTKIKKLKERILALRKELDGRKAANFEEKRPSFNDFGADDEVEVNEEAPCEPQEHPRDVIDIEDVPSGFPPKLGGTVYSGKSSDDASNARKDGFKDNENIDAEVLVRCKNLSNQSSSAPTADYKSAKRMSPQAKLVGKDTVKPLILKEDVEDANGSKEARLSIEGVSLSGAQGESYNCVSGINVIDLEQRIKKLKTKDSKIWSLLKKLLAYQTKTLLLVNMYFLLYILAEFNDMNVQKNKFNMIL</sequence>
<dbReference type="AlphaFoldDB" id="A0A3Q0FK11"/>
<dbReference type="RefSeq" id="XP_022642562.1">
    <property type="nucleotide sequence ID" value="XM_022786841.1"/>
</dbReference>
<dbReference type="KEGG" id="vra:106774665"/>
<dbReference type="InterPro" id="IPR019557">
    <property type="entry name" value="AminoTfrase-like_pln_mobile"/>
</dbReference>
<dbReference type="OrthoDB" id="1417722at2759"/>
<keyword evidence="3" id="KW-0812">Transmembrane</keyword>
<reference evidence="5" key="1">
    <citation type="journal article" date="2014" name="Nat. Commun.">
        <title>Genome sequence of mungbean and insights into evolution within Vigna species.</title>
        <authorList>
            <person name="Kang Y.J."/>
            <person name="Kim S.K."/>
            <person name="Kim M.Y."/>
            <person name="Lestari P."/>
            <person name="Kim K.H."/>
            <person name="Ha B.K."/>
            <person name="Jun T.H."/>
            <person name="Hwang W.J."/>
            <person name="Lee T."/>
            <person name="Lee J."/>
            <person name="Shim S."/>
            <person name="Yoon M.Y."/>
            <person name="Jang Y.E."/>
            <person name="Han K.S."/>
            <person name="Taeprayoon P."/>
            <person name="Yoon N."/>
            <person name="Somta P."/>
            <person name="Tanya P."/>
            <person name="Kim K.S."/>
            <person name="Gwag J.G."/>
            <person name="Moon J.K."/>
            <person name="Lee Y.H."/>
            <person name="Park B.S."/>
            <person name="Bombarely A."/>
            <person name="Doyle J.J."/>
            <person name="Jackson S.A."/>
            <person name="Schafleitner R."/>
            <person name="Srinives P."/>
            <person name="Varshney R.K."/>
            <person name="Lee S.H."/>
        </authorList>
    </citation>
    <scope>NUCLEOTIDE SEQUENCE [LARGE SCALE GENOMIC DNA]</scope>
    <source>
        <strain evidence="5">cv. VC1973A</strain>
    </source>
</reference>
<gene>
    <name evidence="6" type="primary">LOC106774665</name>
</gene>
<dbReference type="PANTHER" id="PTHR46033">
    <property type="entry name" value="PROTEIN MAIN-LIKE 2"/>
    <property type="match status" value="1"/>
</dbReference>
<keyword evidence="1" id="KW-0175">Coiled coil</keyword>
<evidence type="ECO:0000256" key="2">
    <source>
        <dbReference type="SAM" id="MobiDB-lite"/>
    </source>
</evidence>
<dbReference type="Proteomes" id="UP000087766">
    <property type="component" value="Chromosome 10"/>
</dbReference>
<keyword evidence="3" id="KW-1133">Transmembrane helix</keyword>
<feature type="compositionally biased region" description="Basic and acidic residues" evidence="2">
    <location>
        <begin position="398"/>
        <end position="411"/>
    </location>
</feature>
<feature type="domain" description="Aminotransferase-like plant mobile" evidence="4">
    <location>
        <begin position="50"/>
        <end position="255"/>
    </location>
</feature>
<evidence type="ECO:0000256" key="1">
    <source>
        <dbReference type="SAM" id="Coils"/>
    </source>
</evidence>
<evidence type="ECO:0000313" key="6">
    <source>
        <dbReference type="RefSeq" id="XP_022642562.1"/>
    </source>
</evidence>
<dbReference type="InterPro" id="IPR044824">
    <property type="entry name" value="MAIN-like"/>
</dbReference>
<dbReference type="GO" id="GO:0010073">
    <property type="term" value="P:meristem maintenance"/>
    <property type="evidence" value="ECO:0007669"/>
    <property type="project" value="InterPro"/>
</dbReference>
<proteinExistence type="predicted"/>
<dbReference type="Pfam" id="PF10536">
    <property type="entry name" value="PMD"/>
    <property type="match status" value="1"/>
</dbReference>
<dbReference type="PANTHER" id="PTHR46033:SF8">
    <property type="entry name" value="PROTEIN MAINTENANCE OF MERISTEMS-LIKE"/>
    <property type="match status" value="1"/>
</dbReference>
<feature type="coiled-coil region" evidence="1">
    <location>
        <begin position="313"/>
        <end position="340"/>
    </location>
</feature>
<feature type="transmembrane region" description="Helical" evidence="3">
    <location>
        <begin position="524"/>
        <end position="545"/>
    </location>
</feature>